<evidence type="ECO:0000313" key="8">
    <source>
        <dbReference type="Proteomes" id="UP000182054"/>
    </source>
</evidence>
<organism evidence="7 8">
    <name type="scientific">Rhodococcoides kroppenstedtii</name>
    <dbReference type="NCBI Taxonomy" id="293050"/>
    <lineage>
        <taxon>Bacteria</taxon>
        <taxon>Bacillati</taxon>
        <taxon>Actinomycetota</taxon>
        <taxon>Actinomycetes</taxon>
        <taxon>Mycobacteriales</taxon>
        <taxon>Nocardiaceae</taxon>
        <taxon>Rhodococcoides</taxon>
    </lineage>
</organism>
<dbReference type="Proteomes" id="UP000182054">
    <property type="component" value="Unassembled WGS sequence"/>
</dbReference>
<dbReference type="AlphaFoldDB" id="A0A1I0SFA2"/>
<dbReference type="PROSITE" id="PS51900">
    <property type="entry name" value="CB"/>
    <property type="match status" value="1"/>
</dbReference>
<dbReference type="InterPro" id="IPR011010">
    <property type="entry name" value="DNA_brk_join_enz"/>
</dbReference>
<dbReference type="CDD" id="cd01189">
    <property type="entry name" value="INT_ICEBs1_C_like"/>
    <property type="match status" value="1"/>
</dbReference>
<dbReference type="Pfam" id="PF00589">
    <property type="entry name" value="Phage_integrase"/>
    <property type="match status" value="1"/>
</dbReference>
<evidence type="ECO:0000313" key="7">
    <source>
        <dbReference type="EMBL" id="SFA38204.1"/>
    </source>
</evidence>
<dbReference type="EMBL" id="FOJN01000001">
    <property type="protein sequence ID" value="SFA38204.1"/>
    <property type="molecule type" value="Genomic_DNA"/>
</dbReference>
<sequence length="364" mass="39903">MASIRIRSRRDGSTYTAILWREDGKQTSMSFDDHAAAIRFKQHLEQAGPDKARAILGVVDTPTHVETITTWCDAYITGLTGVEEATRNRYRAYVTRDLATIGATPLFAVDEQLIAGWVNTMQADGASGKTIANKHGFLAGALKVAVRRGLLPANPCENTRLPSHDREEMCFLTVDEFAELRDAMTERWRPLATFLVTTGCRFSEATALQVGDVNVAAGTIRISRAWKYTGNAVEKLGGPKSRKSRRTINIPPQALEAMGDLSDRKRTELVFTTQRDTRVKAQLFHNKAWRPALSKAGLNGKRPRPHDLRHTCASWMIAAGVPLPVIQAHFGHESITTTIGTYGHLDRSSSEAASAAIGAALQGI</sequence>
<dbReference type="PANTHER" id="PTHR30349:SF64">
    <property type="entry name" value="PROPHAGE INTEGRASE INTD-RELATED"/>
    <property type="match status" value="1"/>
</dbReference>
<dbReference type="Gene3D" id="1.10.443.10">
    <property type="entry name" value="Intergrase catalytic core"/>
    <property type="match status" value="1"/>
</dbReference>
<accession>A0A1I0SFA2</accession>
<dbReference type="PANTHER" id="PTHR30349">
    <property type="entry name" value="PHAGE INTEGRASE-RELATED"/>
    <property type="match status" value="1"/>
</dbReference>
<dbReference type="OrthoDB" id="1822491at2"/>
<protein>
    <submittedName>
        <fullName evidence="7">Site-specific recombinase XerD</fullName>
    </submittedName>
</protein>
<evidence type="ECO:0000256" key="4">
    <source>
        <dbReference type="PROSITE-ProRule" id="PRU01248"/>
    </source>
</evidence>
<evidence type="ECO:0000259" key="6">
    <source>
        <dbReference type="PROSITE" id="PS51900"/>
    </source>
</evidence>
<keyword evidence="2 4" id="KW-0238">DNA-binding</keyword>
<name>A0A1I0SFA2_9NOCA</name>
<comment type="similarity">
    <text evidence="1">Belongs to the 'phage' integrase family.</text>
</comment>
<feature type="domain" description="Core-binding (CB)" evidence="6">
    <location>
        <begin position="62"/>
        <end position="146"/>
    </location>
</feature>
<dbReference type="GO" id="GO:0015074">
    <property type="term" value="P:DNA integration"/>
    <property type="evidence" value="ECO:0007669"/>
    <property type="project" value="InterPro"/>
</dbReference>
<evidence type="ECO:0000256" key="3">
    <source>
        <dbReference type="ARBA" id="ARBA00023172"/>
    </source>
</evidence>
<dbReference type="InterPro" id="IPR044068">
    <property type="entry name" value="CB"/>
</dbReference>
<keyword evidence="3" id="KW-0233">DNA recombination</keyword>
<dbReference type="InterPro" id="IPR013762">
    <property type="entry name" value="Integrase-like_cat_sf"/>
</dbReference>
<gene>
    <name evidence="7" type="ORF">SAMN05444374_10188</name>
</gene>
<dbReference type="GO" id="GO:0003677">
    <property type="term" value="F:DNA binding"/>
    <property type="evidence" value="ECO:0007669"/>
    <property type="project" value="UniProtKB-UniRule"/>
</dbReference>
<reference evidence="7 8" key="1">
    <citation type="submission" date="2016-10" db="EMBL/GenBank/DDBJ databases">
        <authorList>
            <person name="de Groot N.N."/>
        </authorList>
    </citation>
    <scope>NUCLEOTIDE SEQUENCE [LARGE SCALE GENOMIC DNA]</scope>
    <source>
        <strain evidence="7 8">DSM 44908</strain>
    </source>
</reference>
<dbReference type="InterPro" id="IPR010998">
    <property type="entry name" value="Integrase_recombinase_N"/>
</dbReference>
<dbReference type="SUPFAM" id="SSF56349">
    <property type="entry name" value="DNA breaking-rejoining enzymes"/>
    <property type="match status" value="1"/>
</dbReference>
<dbReference type="InterPro" id="IPR002104">
    <property type="entry name" value="Integrase_catalytic"/>
</dbReference>
<dbReference type="RefSeq" id="WP_068361191.1">
    <property type="nucleotide sequence ID" value="NZ_LPZO01000012.1"/>
</dbReference>
<dbReference type="Gene3D" id="1.10.150.130">
    <property type="match status" value="1"/>
</dbReference>
<dbReference type="GO" id="GO:0006310">
    <property type="term" value="P:DNA recombination"/>
    <property type="evidence" value="ECO:0007669"/>
    <property type="project" value="UniProtKB-KW"/>
</dbReference>
<proteinExistence type="inferred from homology"/>
<evidence type="ECO:0000256" key="1">
    <source>
        <dbReference type="ARBA" id="ARBA00008857"/>
    </source>
</evidence>
<dbReference type="InterPro" id="IPR050090">
    <property type="entry name" value="Tyrosine_recombinase_XerCD"/>
</dbReference>
<evidence type="ECO:0000259" key="5">
    <source>
        <dbReference type="PROSITE" id="PS51898"/>
    </source>
</evidence>
<dbReference type="PROSITE" id="PS51898">
    <property type="entry name" value="TYR_RECOMBINASE"/>
    <property type="match status" value="1"/>
</dbReference>
<evidence type="ECO:0000256" key="2">
    <source>
        <dbReference type="ARBA" id="ARBA00023125"/>
    </source>
</evidence>
<feature type="domain" description="Tyr recombinase" evidence="5">
    <location>
        <begin position="167"/>
        <end position="357"/>
    </location>
</feature>